<gene>
    <name evidence="2" type="ORF">EDC24_0364</name>
</gene>
<dbReference type="PANTHER" id="PTHR48079:SF6">
    <property type="entry name" value="NAD(P)-BINDING DOMAIN-CONTAINING PROTEIN-RELATED"/>
    <property type="match status" value="1"/>
</dbReference>
<reference evidence="2 3" key="1">
    <citation type="submission" date="2018-11" db="EMBL/GenBank/DDBJ databases">
        <title>Genomic Encyclopedia of Type Strains, Phase IV (KMG-IV): sequencing the most valuable type-strain genomes for metagenomic binning, comparative biology and taxonomic classification.</title>
        <authorList>
            <person name="Goeker M."/>
        </authorList>
    </citation>
    <scope>NUCLEOTIDE SEQUENCE [LARGE SCALE GENOMIC DNA]</scope>
    <source>
        <strain evidence="2 3">DSM 18090</strain>
    </source>
</reference>
<evidence type="ECO:0000259" key="1">
    <source>
        <dbReference type="Pfam" id="PF13460"/>
    </source>
</evidence>
<dbReference type="GO" id="GO:0004029">
    <property type="term" value="F:aldehyde dehydrogenase (NAD+) activity"/>
    <property type="evidence" value="ECO:0007669"/>
    <property type="project" value="TreeGrafter"/>
</dbReference>
<dbReference type="GO" id="GO:0005737">
    <property type="term" value="C:cytoplasm"/>
    <property type="evidence" value="ECO:0007669"/>
    <property type="project" value="TreeGrafter"/>
</dbReference>
<accession>A0A3N5BDI8</accession>
<dbReference type="Gene3D" id="3.40.50.720">
    <property type="entry name" value="NAD(P)-binding Rossmann-like Domain"/>
    <property type="match status" value="1"/>
</dbReference>
<dbReference type="InterPro" id="IPR036291">
    <property type="entry name" value="NAD(P)-bd_dom_sf"/>
</dbReference>
<dbReference type="AlphaFoldDB" id="A0A3N5BDI8"/>
<sequence length="309" mass="34703">MKKALVLGASGGMGYSIVNELQSKGVEVVAFARTEEKLQKLFAKRSGITIFPGDVFQYEELVKAAQGVDVIFHSVNIPYYEWASKQEFLMTNIVKASEQVGSKLVVVDNIYAYGISNGEKITEDSPKNPHTKKGAIRLKLETIVKSSATPWLIVHFPDFYGPNAENTVLGQTLQGVSNNKSGIFIGRKYLKKEFIYTPDGAKAIVELANKENAFGQSWNIPGYGVITGNEILKILKEETGYNKRVFTITKRMVRVYGLFDKMMREFVEMMYLNEEPVVLSGEKYEKEIGPVPKTPYREGLIKTLETMKK</sequence>
<protein>
    <submittedName>
        <fullName evidence="2">Nucleoside-diphosphate-sugar epimerase</fullName>
    </submittedName>
</protein>
<dbReference type="InterPro" id="IPR051783">
    <property type="entry name" value="NAD(P)-dependent_oxidoreduct"/>
</dbReference>
<dbReference type="SUPFAM" id="SSF51735">
    <property type="entry name" value="NAD(P)-binding Rossmann-fold domains"/>
    <property type="match status" value="1"/>
</dbReference>
<dbReference type="InterPro" id="IPR016040">
    <property type="entry name" value="NAD(P)-bd_dom"/>
</dbReference>
<organism evidence="2 3">
    <name type="scientific">Aquisalibacillus elongatus</name>
    <dbReference type="NCBI Taxonomy" id="485577"/>
    <lineage>
        <taxon>Bacteria</taxon>
        <taxon>Bacillati</taxon>
        <taxon>Bacillota</taxon>
        <taxon>Bacilli</taxon>
        <taxon>Bacillales</taxon>
        <taxon>Bacillaceae</taxon>
        <taxon>Aquisalibacillus</taxon>
    </lineage>
</organism>
<dbReference type="Proteomes" id="UP000276443">
    <property type="component" value="Unassembled WGS sequence"/>
</dbReference>
<evidence type="ECO:0000313" key="3">
    <source>
        <dbReference type="Proteomes" id="UP000276443"/>
    </source>
</evidence>
<dbReference type="OrthoDB" id="112777at2"/>
<dbReference type="PANTHER" id="PTHR48079">
    <property type="entry name" value="PROTEIN YEEZ"/>
    <property type="match status" value="1"/>
</dbReference>
<keyword evidence="3" id="KW-1185">Reference proteome</keyword>
<proteinExistence type="predicted"/>
<dbReference type="Pfam" id="PF13460">
    <property type="entry name" value="NAD_binding_10"/>
    <property type="match status" value="1"/>
</dbReference>
<dbReference type="EMBL" id="RKRF01000007">
    <property type="protein sequence ID" value="RPF55487.1"/>
    <property type="molecule type" value="Genomic_DNA"/>
</dbReference>
<name>A0A3N5BDI8_9BACI</name>
<dbReference type="RefSeq" id="WP_124219189.1">
    <property type="nucleotide sequence ID" value="NZ_RKRF01000007.1"/>
</dbReference>
<evidence type="ECO:0000313" key="2">
    <source>
        <dbReference type="EMBL" id="RPF55487.1"/>
    </source>
</evidence>
<feature type="domain" description="NAD(P)-binding" evidence="1">
    <location>
        <begin position="8"/>
        <end position="168"/>
    </location>
</feature>
<comment type="caution">
    <text evidence="2">The sequence shown here is derived from an EMBL/GenBank/DDBJ whole genome shotgun (WGS) entry which is preliminary data.</text>
</comment>